<sequence length="255" mass="27629">VGHGQKKVGNHCSKLKIKSTTLKLFLVGESLPPTPAGSSRGSFFSKPFPSPTISFPRRGDQNPTRSFAGPLNWPFPFQFLPSRSHGKRLSFSSFSRSLRRASFCPSCSFLPRRCGPPSPRLRSGRGRRPPPAPPRKAAASRRRGGWEARGQRGGPCFAASQASALPGRGRPRGAAMGMCLPCMGGAADDVVETPDPELKRRQLAEAAEKRQMESASRGIKNPSSVEERKRKQEEMEKRLESGPGPGGGGLRWQVG</sequence>
<evidence type="ECO:0000256" key="2">
    <source>
        <dbReference type="ARBA" id="ARBA00023139"/>
    </source>
</evidence>
<feature type="region of interest" description="Disordered" evidence="4">
    <location>
        <begin position="115"/>
        <end position="169"/>
    </location>
</feature>
<name>A0A670IG92_PODMU</name>
<protein>
    <recommendedName>
        <fullName evidence="7">Small VCP interacting protein</fullName>
    </recommendedName>
</protein>
<dbReference type="GO" id="GO:0010508">
    <property type="term" value="P:positive regulation of autophagy"/>
    <property type="evidence" value="ECO:0007669"/>
    <property type="project" value="TreeGrafter"/>
</dbReference>
<keyword evidence="6" id="KW-1185">Reference proteome</keyword>
<feature type="compositionally biased region" description="Gly residues" evidence="4">
    <location>
        <begin position="243"/>
        <end position="255"/>
    </location>
</feature>
<dbReference type="PANTHER" id="PTHR35269:SF1">
    <property type="entry name" value="SMALL VCP_P97-INTERACTING PROTEIN"/>
    <property type="match status" value="1"/>
</dbReference>
<reference evidence="5" key="3">
    <citation type="submission" date="2025-09" db="UniProtKB">
        <authorList>
            <consortium name="Ensembl"/>
        </authorList>
    </citation>
    <scope>IDENTIFICATION</scope>
</reference>
<dbReference type="GeneTree" id="ENSGT00940000167680"/>
<dbReference type="Ensembl" id="ENSPMRT00000011535.1">
    <property type="protein sequence ID" value="ENSPMRP00000010813.1"/>
    <property type="gene ID" value="ENSPMRG00000007185.1"/>
</dbReference>
<dbReference type="Pfam" id="PF15811">
    <property type="entry name" value="SVIP"/>
    <property type="match status" value="1"/>
</dbReference>
<keyword evidence="2" id="KW-0564">Palmitate</keyword>
<evidence type="ECO:0000313" key="5">
    <source>
        <dbReference type="Ensembl" id="ENSPMRP00000010813.1"/>
    </source>
</evidence>
<evidence type="ECO:0008006" key="7">
    <source>
        <dbReference type="Google" id="ProtNLM"/>
    </source>
</evidence>
<dbReference type="GO" id="GO:1904153">
    <property type="term" value="P:negative regulation of retrograde protein transport, ER to cytosol"/>
    <property type="evidence" value="ECO:0007669"/>
    <property type="project" value="TreeGrafter"/>
</dbReference>
<dbReference type="InterPro" id="IPR055366">
    <property type="entry name" value="SVIP_metazoa"/>
</dbReference>
<feature type="region of interest" description="Disordered" evidence="4">
    <location>
        <begin position="190"/>
        <end position="255"/>
    </location>
</feature>
<dbReference type="InterPro" id="IPR031632">
    <property type="entry name" value="SVIP"/>
</dbReference>
<dbReference type="AlphaFoldDB" id="A0A670IG92"/>
<dbReference type="Proteomes" id="UP000472272">
    <property type="component" value="Chromosome 1"/>
</dbReference>
<evidence type="ECO:0000256" key="3">
    <source>
        <dbReference type="ARBA" id="ARBA00023288"/>
    </source>
</evidence>
<keyword evidence="1" id="KW-0519">Myristate</keyword>
<dbReference type="GO" id="GO:0005789">
    <property type="term" value="C:endoplasmic reticulum membrane"/>
    <property type="evidence" value="ECO:0007669"/>
    <property type="project" value="TreeGrafter"/>
</dbReference>
<feature type="compositionally biased region" description="Basic and acidic residues" evidence="4">
    <location>
        <begin position="225"/>
        <end position="240"/>
    </location>
</feature>
<feature type="compositionally biased region" description="Basic and acidic residues" evidence="4">
    <location>
        <begin position="196"/>
        <end position="212"/>
    </location>
</feature>
<proteinExistence type="predicted"/>
<evidence type="ECO:0000256" key="4">
    <source>
        <dbReference type="SAM" id="MobiDB-lite"/>
    </source>
</evidence>
<accession>A0A670IG92</accession>
<dbReference type="GO" id="GO:1904293">
    <property type="term" value="P:negative regulation of ERAD pathway"/>
    <property type="evidence" value="ECO:0007669"/>
    <property type="project" value="TreeGrafter"/>
</dbReference>
<evidence type="ECO:0000256" key="1">
    <source>
        <dbReference type="ARBA" id="ARBA00022707"/>
    </source>
</evidence>
<dbReference type="GO" id="GO:1904240">
    <property type="term" value="P:negative regulation of VCP-NPL4-UFD1 AAA ATPase complex assembly"/>
    <property type="evidence" value="ECO:0007669"/>
    <property type="project" value="TreeGrafter"/>
</dbReference>
<reference evidence="5 6" key="1">
    <citation type="journal article" date="2019" name="Proc. Natl. Acad. Sci. U.S.A.">
        <title>Regulatory changes in pterin and carotenoid genes underlie balanced color polymorphisms in the wall lizard.</title>
        <authorList>
            <person name="Andrade P."/>
            <person name="Pinho C."/>
            <person name="Perez I de Lanuza G."/>
            <person name="Afonso S."/>
            <person name="Brejcha J."/>
            <person name="Rubin C.J."/>
            <person name="Wallerman O."/>
            <person name="Pereira P."/>
            <person name="Sabatino S.J."/>
            <person name="Bellati A."/>
            <person name="Pellitteri-Rosa D."/>
            <person name="Bosakova Z."/>
            <person name="Bunikis I."/>
            <person name="Carretero M.A."/>
            <person name="Feiner N."/>
            <person name="Marsik P."/>
            <person name="Pauperio F."/>
            <person name="Salvi D."/>
            <person name="Soler L."/>
            <person name="While G.M."/>
            <person name="Uller T."/>
            <person name="Font E."/>
            <person name="Andersson L."/>
            <person name="Carneiro M."/>
        </authorList>
    </citation>
    <scope>NUCLEOTIDE SEQUENCE</scope>
</reference>
<dbReference type="PANTHER" id="PTHR35269">
    <property type="entry name" value="SMALL VCP/P97-INTERACTING PROTEIN"/>
    <property type="match status" value="1"/>
</dbReference>
<keyword evidence="3" id="KW-0449">Lipoprotein</keyword>
<evidence type="ECO:0000313" key="6">
    <source>
        <dbReference type="Proteomes" id="UP000472272"/>
    </source>
</evidence>
<reference evidence="5" key="2">
    <citation type="submission" date="2025-08" db="UniProtKB">
        <authorList>
            <consortium name="Ensembl"/>
        </authorList>
    </citation>
    <scope>IDENTIFICATION</scope>
</reference>
<organism evidence="5 6">
    <name type="scientific">Podarcis muralis</name>
    <name type="common">Wall lizard</name>
    <name type="synonym">Lacerta muralis</name>
    <dbReference type="NCBI Taxonomy" id="64176"/>
    <lineage>
        <taxon>Eukaryota</taxon>
        <taxon>Metazoa</taxon>
        <taxon>Chordata</taxon>
        <taxon>Craniata</taxon>
        <taxon>Vertebrata</taxon>
        <taxon>Euteleostomi</taxon>
        <taxon>Lepidosauria</taxon>
        <taxon>Squamata</taxon>
        <taxon>Bifurcata</taxon>
        <taxon>Unidentata</taxon>
        <taxon>Episquamata</taxon>
        <taxon>Laterata</taxon>
        <taxon>Lacertibaenia</taxon>
        <taxon>Lacertidae</taxon>
        <taxon>Podarcis</taxon>
    </lineage>
</organism>